<protein>
    <recommendedName>
        <fullName evidence="2">Gliding motility protein RemB</fullName>
    </recommendedName>
</protein>
<name>A0A3B0U9Z2_9ZZZZ</name>
<dbReference type="Gene3D" id="3.30.1150.10">
    <property type="match status" value="1"/>
</dbReference>
<accession>A0A3B0U9Z2</accession>
<organism evidence="1">
    <name type="scientific">hydrothermal vent metagenome</name>
    <dbReference type="NCBI Taxonomy" id="652676"/>
    <lineage>
        <taxon>unclassified sequences</taxon>
        <taxon>metagenomes</taxon>
        <taxon>ecological metagenomes</taxon>
    </lineage>
</organism>
<proteinExistence type="predicted"/>
<sequence length="693" mass="79355">MKKIISSLFFIFLSISAFSQVEKYPVFNECNSTDVSKIPSCFKAQIKKAIIKKFKIPKNIRQENFSGTVNIIFLVDNSGNFQVTYVNSPYKELKDEVERVFKTLPKITPAKFNNHPIEMQFVFPLSIPLENNIQNIIVKKEVIEETITQNEAIQPKEDLVKTIPKNTLFPEHKSELNIPFTHAEYSSYNYYLDKADNSHTAVKPYVYSEVTKYVDLDAQKNKLIKPKSTWFGKKLLNEHMAFVKGKDYWFTVDPGVDVQLGKDNYGINTFNNTRSIQINGGLGNKFSFSASFYESQGRFANYVNQYAESIKPAGGNPAIIPGRGIAKEYKSDAYDYPVAEAYISYSPNKRVNFQFGNGKNFIGDGYRSLFLSDVASPYPFFKINTNFWKIKYTNLWMWMQDVRPELTVDGAYKQKFMAIHYLSWNVTKKLNIGLFETVIWEDTNNRGFDVNYLNPLIFYTAAEFSTGSRAGNTLLGLSLKYKLNNISIYSQLLLDEFRVSEITSSNGWWGNKNGIQLGVKYYNAFNIENLYLQAEYNAVRPYTYSHDELNLNYGHNNQPLAHLWGANFRETIGIARYTKGRWFANAKIIFGEKGFDFSNGTDTFSYGGDVFEDNDNRVSDYGNNIGQGNLASIFIGDLQLGYLVNPATNLKLFAGLTFRNFNPDAPTGVFDKSNTTWFSFGLKTDVFNWNFDF</sequence>
<dbReference type="Gene3D" id="2.40.160.130">
    <property type="entry name" value="Capsule assembly protein Wzi"/>
    <property type="match status" value="1"/>
</dbReference>
<evidence type="ECO:0008006" key="2">
    <source>
        <dbReference type="Google" id="ProtNLM"/>
    </source>
</evidence>
<dbReference type="InterPro" id="IPR038636">
    <property type="entry name" value="Wzi_sf"/>
</dbReference>
<dbReference type="EMBL" id="UOER01000334">
    <property type="protein sequence ID" value="VAW25183.1"/>
    <property type="molecule type" value="Genomic_DNA"/>
</dbReference>
<gene>
    <name evidence="1" type="ORF">MNBD_BACTEROID04-1533</name>
</gene>
<dbReference type="AlphaFoldDB" id="A0A3B0U9Z2"/>
<evidence type="ECO:0000313" key="1">
    <source>
        <dbReference type="EMBL" id="VAW25183.1"/>
    </source>
</evidence>
<reference evidence="1" key="1">
    <citation type="submission" date="2018-06" db="EMBL/GenBank/DDBJ databases">
        <authorList>
            <person name="Zhirakovskaya E."/>
        </authorList>
    </citation>
    <scope>NUCLEOTIDE SEQUENCE</scope>
</reference>